<dbReference type="InterPro" id="IPR042418">
    <property type="entry name" value="TXNDC15"/>
</dbReference>
<keyword evidence="1" id="KW-1133">Transmembrane helix</keyword>
<dbReference type="AlphaFoldDB" id="A0ABD6EV50"/>
<comment type="caution">
    <text evidence="3">The sequence shown here is derived from an EMBL/GenBank/DDBJ whole genome shotgun (WGS) entry which is preliminary data.</text>
</comment>
<organism evidence="3 4">
    <name type="scientific">Gnathostoma spinigerum</name>
    <dbReference type="NCBI Taxonomy" id="75299"/>
    <lineage>
        <taxon>Eukaryota</taxon>
        <taxon>Metazoa</taxon>
        <taxon>Ecdysozoa</taxon>
        <taxon>Nematoda</taxon>
        <taxon>Chromadorea</taxon>
        <taxon>Rhabditida</taxon>
        <taxon>Spirurina</taxon>
        <taxon>Gnathostomatomorpha</taxon>
        <taxon>Gnathostomatoidea</taxon>
        <taxon>Gnathostomatidae</taxon>
        <taxon>Gnathostoma</taxon>
    </lineage>
</organism>
<keyword evidence="4" id="KW-1185">Reference proteome</keyword>
<dbReference type="InterPro" id="IPR036249">
    <property type="entry name" value="Thioredoxin-like_sf"/>
</dbReference>
<evidence type="ECO:0000259" key="2">
    <source>
        <dbReference type="Pfam" id="PF00085"/>
    </source>
</evidence>
<dbReference type="Proteomes" id="UP001608902">
    <property type="component" value="Unassembled WGS sequence"/>
</dbReference>
<dbReference type="PANTHER" id="PTHR14684:SF2">
    <property type="entry name" value="THIOREDOXIN DOMAIN-CONTAINING PROTEIN 15"/>
    <property type="match status" value="1"/>
</dbReference>
<name>A0ABD6EV50_9BILA</name>
<evidence type="ECO:0000313" key="4">
    <source>
        <dbReference type="Proteomes" id="UP001608902"/>
    </source>
</evidence>
<protein>
    <recommendedName>
        <fullName evidence="2">Thioredoxin domain-containing protein</fullName>
    </recommendedName>
</protein>
<keyword evidence="1" id="KW-0812">Transmembrane</keyword>
<gene>
    <name evidence="3" type="ORF">AB6A40_008768</name>
</gene>
<sequence>MFVYSECCSLANSSCSLPSNQFSFIWRAMCPAAEPLCIIDMPFDPLGSAKFRCSIAKKIPNNTVELLTSSELLEVIEVASENIGLPLCMITAFYAPDCIFSALMAPYFNALPRLYPQLRVIAVDATEYSKLNTRYGIGGTPSVIFWLDGVPLARMDAVPSSFTAFTSFLEKWTDLEPVMNASLIESDLSGPLNTDIPVESAWFTWLSWIVFLLSSGYFLSFSKPGQYVWQKISEIARRV</sequence>
<evidence type="ECO:0000313" key="3">
    <source>
        <dbReference type="EMBL" id="MFH4982059.1"/>
    </source>
</evidence>
<proteinExistence type="predicted"/>
<dbReference type="SUPFAM" id="SSF52833">
    <property type="entry name" value="Thioredoxin-like"/>
    <property type="match status" value="1"/>
</dbReference>
<dbReference type="EMBL" id="JBGFUD010008411">
    <property type="protein sequence ID" value="MFH4982059.1"/>
    <property type="molecule type" value="Genomic_DNA"/>
</dbReference>
<dbReference type="InterPro" id="IPR013766">
    <property type="entry name" value="Thioredoxin_domain"/>
</dbReference>
<dbReference type="PANTHER" id="PTHR14684">
    <property type="entry name" value="THIOREDOXIN DOMAIN-CONTAINING PROTEIN 15"/>
    <property type="match status" value="1"/>
</dbReference>
<reference evidence="3 4" key="1">
    <citation type="submission" date="2024-08" db="EMBL/GenBank/DDBJ databases">
        <title>Gnathostoma spinigerum genome.</title>
        <authorList>
            <person name="Gonzalez-Bertolin B."/>
            <person name="Monzon S."/>
            <person name="Zaballos A."/>
            <person name="Jimenez P."/>
            <person name="Dekumyoy P."/>
            <person name="Varona S."/>
            <person name="Cuesta I."/>
            <person name="Sumanam S."/>
            <person name="Adisakwattana P."/>
            <person name="Gasser R.B."/>
            <person name="Hernandez-Gonzalez A."/>
            <person name="Young N.D."/>
            <person name="Perteguer M.J."/>
        </authorList>
    </citation>
    <scope>NUCLEOTIDE SEQUENCE [LARGE SCALE GENOMIC DNA]</scope>
    <source>
        <strain evidence="3">AL3</strain>
        <tissue evidence="3">Liver</tissue>
    </source>
</reference>
<feature type="transmembrane region" description="Helical" evidence="1">
    <location>
        <begin position="202"/>
        <end position="221"/>
    </location>
</feature>
<keyword evidence="1" id="KW-0472">Membrane</keyword>
<dbReference type="Pfam" id="PF00085">
    <property type="entry name" value="Thioredoxin"/>
    <property type="match status" value="1"/>
</dbReference>
<dbReference type="Gene3D" id="3.40.30.10">
    <property type="entry name" value="Glutaredoxin"/>
    <property type="match status" value="1"/>
</dbReference>
<feature type="domain" description="Thioredoxin" evidence="2">
    <location>
        <begin position="89"/>
        <end position="156"/>
    </location>
</feature>
<evidence type="ECO:0000256" key="1">
    <source>
        <dbReference type="SAM" id="Phobius"/>
    </source>
</evidence>
<accession>A0ABD6EV50</accession>